<feature type="transmembrane region" description="Helical" evidence="8">
    <location>
        <begin position="83"/>
        <end position="101"/>
    </location>
</feature>
<feature type="transmembrane region" description="Helical" evidence="8">
    <location>
        <begin position="294"/>
        <end position="312"/>
    </location>
</feature>
<feature type="transmembrane region" description="Helical" evidence="8">
    <location>
        <begin position="210"/>
        <end position="232"/>
    </location>
</feature>
<dbReference type="eggNOG" id="COG4779">
    <property type="taxonomic scope" value="Bacteria"/>
</dbReference>
<keyword evidence="10" id="KW-1185">Reference proteome</keyword>
<evidence type="ECO:0000313" key="9">
    <source>
        <dbReference type="EMBL" id="ABP54094.1"/>
    </source>
</evidence>
<evidence type="ECO:0000313" key="10">
    <source>
        <dbReference type="Proteomes" id="UP000000235"/>
    </source>
</evidence>
<accession>A4X5E4</accession>
<dbReference type="PANTHER" id="PTHR30472">
    <property type="entry name" value="FERRIC ENTEROBACTIN TRANSPORT SYSTEM PERMEASE PROTEIN"/>
    <property type="match status" value="1"/>
</dbReference>
<proteinExistence type="inferred from homology"/>
<evidence type="ECO:0000256" key="6">
    <source>
        <dbReference type="ARBA" id="ARBA00022989"/>
    </source>
</evidence>
<dbReference type="Pfam" id="PF01032">
    <property type="entry name" value="FecCD"/>
    <property type="match status" value="1"/>
</dbReference>
<keyword evidence="6 8" id="KW-1133">Transmembrane helix</keyword>
<dbReference type="STRING" id="369723.Strop_1629"/>
<evidence type="ECO:0000256" key="3">
    <source>
        <dbReference type="ARBA" id="ARBA00022448"/>
    </source>
</evidence>
<comment type="similarity">
    <text evidence="2">Belongs to the binding-protein-dependent transport system permease family. FecCD subfamily.</text>
</comment>
<dbReference type="PANTHER" id="PTHR30472:SF24">
    <property type="entry name" value="FERRIC ENTEROBACTIN TRANSPORT SYSTEM PERMEASE PROTEIN FEPG"/>
    <property type="match status" value="1"/>
</dbReference>
<dbReference type="GO" id="GO:0033214">
    <property type="term" value="P:siderophore-iron import into cell"/>
    <property type="evidence" value="ECO:0007669"/>
    <property type="project" value="TreeGrafter"/>
</dbReference>
<feature type="transmembrane region" description="Helical" evidence="8">
    <location>
        <begin position="136"/>
        <end position="156"/>
    </location>
</feature>
<dbReference type="RefSeq" id="WP_011905526.1">
    <property type="nucleotide sequence ID" value="NC_009380.1"/>
</dbReference>
<feature type="transmembrane region" description="Helical" evidence="8">
    <location>
        <begin position="113"/>
        <end position="130"/>
    </location>
</feature>
<evidence type="ECO:0000256" key="1">
    <source>
        <dbReference type="ARBA" id="ARBA00004651"/>
    </source>
</evidence>
<dbReference type="InterPro" id="IPR000522">
    <property type="entry name" value="ABC_transptr_permease_BtuC"/>
</dbReference>
<comment type="subcellular location">
    <subcellularLocation>
        <location evidence="1">Cell membrane</location>
        <topology evidence="1">Multi-pass membrane protein</topology>
    </subcellularLocation>
</comment>
<evidence type="ECO:0000256" key="7">
    <source>
        <dbReference type="ARBA" id="ARBA00023136"/>
    </source>
</evidence>
<keyword evidence="5 8" id="KW-0812">Transmembrane</keyword>
<keyword evidence="3" id="KW-0813">Transport</keyword>
<feature type="transmembrane region" description="Helical" evidence="8">
    <location>
        <begin position="21"/>
        <end position="48"/>
    </location>
</feature>
<gene>
    <name evidence="9" type="ordered locus">Strop_1629</name>
</gene>
<dbReference type="Gene3D" id="1.10.3470.10">
    <property type="entry name" value="ABC transporter involved in vitamin B12 uptake, BtuC"/>
    <property type="match status" value="1"/>
</dbReference>
<evidence type="ECO:0000256" key="8">
    <source>
        <dbReference type="SAM" id="Phobius"/>
    </source>
</evidence>
<keyword evidence="4" id="KW-1003">Cell membrane</keyword>
<protein>
    <submittedName>
        <fullName evidence="9">Transport system permease protein</fullName>
    </submittedName>
</protein>
<dbReference type="AlphaFoldDB" id="A4X5E4"/>
<organism evidence="9 10">
    <name type="scientific">Salinispora tropica (strain ATCC BAA-916 / DSM 44818 / JCM 13857 / NBRC 105044 / CNB-440)</name>
    <dbReference type="NCBI Taxonomy" id="369723"/>
    <lineage>
        <taxon>Bacteria</taxon>
        <taxon>Bacillati</taxon>
        <taxon>Actinomycetota</taxon>
        <taxon>Actinomycetes</taxon>
        <taxon>Micromonosporales</taxon>
        <taxon>Micromonosporaceae</taxon>
        <taxon>Salinispora</taxon>
    </lineage>
</organism>
<sequence length="350" mass="35967">MTPARLLPEGRRVWRVGGTSLVISPRLVTITGVLLVVGVALGVAAMTIGTLRLSFAEVVAAVLDTSGNIQHDRVVRGLRLPRVITAIFAGAALGISGAIFQSVSRNALGSPDVIGFTTGAATGAIVQIIVFQAEALQVSLGAVAGGLLTAVAVYVLSRRGGVTGGYRLILIGIGVSAVLGAVNGLLLVTGDLNQVFTASLWLSGSLDARTWTHALPVTVGVLVLVPLVLPLARRASLIEMGDDIAQQLGVRVERTRVLLMLAAVALAGLATGAAGPIAFIALAAPQLVVRLTGWRRMPVISAAAMGGCLLILADTVTRLLPITAAVPIGRTTGIVGGLYLIWMLTRTKQV</sequence>
<feature type="transmembrane region" description="Helical" evidence="8">
    <location>
        <begin position="168"/>
        <end position="190"/>
    </location>
</feature>
<evidence type="ECO:0000256" key="4">
    <source>
        <dbReference type="ARBA" id="ARBA00022475"/>
    </source>
</evidence>
<dbReference type="EMBL" id="CP000667">
    <property type="protein sequence ID" value="ABP54094.1"/>
    <property type="molecule type" value="Genomic_DNA"/>
</dbReference>
<feature type="transmembrane region" description="Helical" evidence="8">
    <location>
        <begin position="257"/>
        <end position="282"/>
    </location>
</feature>
<dbReference type="KEGG" id="stp:Strop_1629"/>
<dbReference type="CDD" id="cd06550">
    <property type="entry name" value="TM_ABC_iron-siderophores_like"/>
    <property type="match status" value="1"/>
</dbReference>
<reference evidence="10" key="1">
    <citation type="journal article" date="2007" name="Proc. Natl. Acad. Sci. U.S.A.">
        <title>Genome sequencing reveals complex secondary metabolome in the marine actinomycete Salinispora tropica.</title>
        <authorList>
            <person name="Udwary D.W."/>
            <person name="Zeigler L."/>
            <person name="Asolkar R.N."/>
            <person name="Singan V."/>
            <person name="Lapidus A."/>
            <person name="Fenical W."/>
            <person name="Jensen P.R."/>
            <person name="Moore B.S."/>
        </authorList>
    </citation>
    <scope>NUCLEOTIDE SEQUENCE [LARGE SCALE GENOMIC DNA]</scope>
    <source>
        <strain evidence="10">ATCC BAA-916 / DSM 44818 / CNB-440</strain>
    </source>
</reference>
<dbReference type="HOGENOM" id="CLU_013016_1_1_11"/>
<keyword evidence="7 8" id="KW-0472">Membrane</keyword>
<dbReference type="InterPro" id="IPR037294">
    <property type="entry name" value="ABC_BtuC-like"/>
</dbReference>
<dbReference type="GO" id="GO:0005886">
    <property type="term" value="C:plasma membrane"/>
    <property type="evidence" value="ECO:0007669"/>
    <property type="project" value="UniProtKB-SubCell"/>
</dbReference>
<evidence type="ECO:0000256" key="5">
    <source>
        <dbReference type="ARBA" id="ARBA00022692"/>
    </source>
</evidence>
<dbReference type="GO" id="GO:0022857">
    <property type="term" value="F:transmembrane transporter activity"/>
    <property type="evidence" value="ECO:0007669"/>
    <property type="project" value="InterPro"/>
</dbReference>
<dbReference type="PATRIC" id="fig|369723.5.peg.1669"/>
<dbReference type="SUPFAM" id="SSF81345">
    <property type="entry name" value="ABC transporter involved in vitamin B12 uptake, BtuC"/>
    <property type="match status" value="1"/>
</dbReference>
<evidence type="ECO:0000256" key="2">
    <source>
        <dbReference type="ARBA" id="ARBA00007935"/>
    </source>
</evidence>
<dbReference type="Proteomes" id="UP000000235">
    <property type="component" value="Chromosome"/>
</dbReference>
<feature type="transmembrane region" description="Helical" evidence="8">
    <location>
        <begin position="319"/>
        <end position="342"/>
    </location>
</feature>
<name>A4X5E4_SALTO</name>